<dbReference type="SUPFAM" id="SSF51445">
    <property type="entry name" value="(Trans)glycosidases"/>
    <property type="match status" value="1"/>
</dbReference>
<proteinExistence type="predicted"/>
<dbReference type="InterPro" id="IPR028212">
    <property type="entry name" value="GHL6"/>
</dbReference>
<feature type="domain" description="Beta-galactosidase trimerisation" evidence="1">
    <location>
        <begin position="386"/>
        <end position="440"/>
    </location>
</feature>
<accession>A0ABT7KBK5</accession>
<dbReference type="InterPro" id="IPR017853">
    <property type="entry name" value="GH"/>
</dbReference>
<dbReference type="RefSeq" id="WP_285879010.1">
    <property type="nucleotide sequence ID" value="NZ_JARFYN010000010.1"/>
</dbReference>
<sequence length="683" mass="75329">MPATTNKPLRYRQIHLDFHTSEHIPGIGAEFDPDNFVDTLKKAHVDSITIFAKCHHGWSYYPTKVGKPHPHLARPDLLGDMVKALAAADIESPIYISVQWDELSAREHPEWRAMSASNRYHHALPADPSSGKQLSPAWHTLCLNHEGLRKYILDQAREVAQQYPTQGLFFDIILTPDCVCPACVERMQCKGLDPENPADRLKNDEAVNEQFRRETSEALFAEFPGLRVFYNCGHIHKQGPERFSTYSHLELESLPTGGWGYDHFPSSARYAATLGMDFLAHTGKFHTSWGEFGGFKHPDALEYECAQMVALGSKCLVGDQLHPNGAINPDTYKSIAAAYARVEKLEPFLEGAKQVSEIAIVSAEHMSPSGARNHPSDDGAAQMLQELQRPFDVIDLSARFENYRLLVLPDEIPVNAALASRLKAYLAGGGKLIASWHSGLGENGAFAIDMGIARAGGAVAFKPSYVKAGKALDPDMPESAFVFYDDAETVKAGEATLLAEIYPSYFNRSYKHYSSHQHAPDDPAAAPLGAAVTEHNGAAYIAYPIFRLYRAMGQPLYKYIVRGLLDRLIPDPAMVTDLPSSGRATLARQIDQHRHILHLLYGPPQIRGKDVRGDDGSTRMMEMIEDIPSIGPVTAKVRLPSAPSRVYDALTGADIAWNTSDDGTVSVTVPRLRIHTAVVFEGT</sequence>
<dbReference type="Pfam" id="PF08532">
    <property type="entry name" value="Glyco_hydro_42M"/>
    <property type="match status" value="1"/>
</dbReference>
<organism evidence="2 3">
    <name type="scientific">Rhizobium calliandrae</name>
    <dbReference type="NCBI Taxonomy" id="1312182"/>
    <lineage>
        <taxon>Bacteria</taxon>
        <taxon>Pseudomonadati</taxon>
        <taxon>Pseudomonadota</taxon>
        <taxon>Alphaproteobacteria</taxon>
        <taxon>Hyphomicrobiales</taxon>
        <taxon>Rhizobiaceae</taxon>
        <taxon>Rhizobium/Agrobacterium group</taxon>
        <taxon>Rhizobium</taxon>
    </lineage>
</organism>
<reference evidence="2" key="1">
    <citation type="submission" date="2023-06" db="EMBL/GenBank/DDBJ databases">
        <title>Phylogenetic Diversity of Rhizobium strains.</title>
        <authorList>
            <person name="Moura F.T."/>
            <person name="Helene L.C.F."/>
            <person name="Hungria M."/>
        </authorList>
    </citation>
    <scope>NUCLEOTIDE SEQUENCE</scope>
    <source>
        <strain evidence="2">CCGE524</strain>
    </source>
</reference>
<keyword evidence="3" id="KW-1185">Reference proteome</keyword>
<dbReference type="InterPro" id="IPR013738">
    <property type="entry name" value="Beta_galactosidase_Trimer"/>
</dbReference>
<gene>
    <name evidence="2" type="ORF">PY650_09990</name>
</gene>
<dbReference type="Gene3D" id="3.20.20.80">
    <property type="entry name" value="Glycosidases"/>
    <property type="match status" value="1"/>
</dbReference>
<name>A0ABT7KBK5_9HYPH</name>
<protein>
    <submittedName>
        <fullName evidence="2">Alpha-L-fucosidase</fullName>
    </submittedName>
</protein>
<comment type="caution">
    <text evidence="2">The sequence shown here is derived from an EMBL/GenBank/DDBJ whole genome shotgun (WGS) entry which is preliminary data.</text>
</comment>
<evidence type="ECO:0000313" key="3">
    <source>
        <dbReference type="Proteomes" id="UP001172630"/>
    </source>
</evidence>
<dbReference type="Pfam" id="PF14871">
    <property type="entry name" value="GHL6"/>
    <property type="match status" value="1"/>
</dbReference>
<dbReference type="InterPro" id="IPR029062">
    <property type="entry name" value="Class_I_gatase-like"/>
</dbReference>
<dbReference type="SUPFAM" id="SSF52317">
    <property type="entry name" value="Class I glutamine amidotransferase-like"/>
    <property type="match status" value="1"/>
</dbReference>
<dbReference type="EMBL" id="JARFYN010000010">
    <property type="protein sequence ID" value="MDL2405988.1"/>
    <property type="molecule type" value="Genomic_DNA"/>
</dbReference>
<dbReference type="Gene3D" id="3.40.50.880">
    <property type="match status" value="1"/>
</dbReference>
<evidence type="ECO:0000259" key="1">
    <source>
        <dbReference type="Pfam" id="PF08532"/>
    </source>
</evidence>
<evidence type="ECO:0000313" key="2">
    <source>
        <dbReference type="EMBL" id="MDL2405988.1"/>
    </source>
</evidence>
<dbReference type="CDD" id="cd03143">
    <property type="entry name" value="A4_beta-galactosidase_middle_domain"/>
    <property type="match status" value="1"/>
</dbReference>
<dbReference type="Proteomes" id="UP001172630">
    <property type="component" value="Unassembled WGS sequence"/>
</dbReference>